<proteinExistence type="predicted"/>
<gene>
    <name evidence="1" type="ORF">FHQ18_05105</name>
</gene>
<protein>
    <recommendedName>
        <fullName evidence="3">MoaD/ThiS family protein</fullName>
    </recommendedName>
</protein>
<dbReference type="AlphaFoldDB" id="A0A5A8F3F1"/>
<name>A0A5A8F3F1_9BACT</name>
<evidence type="ECO:0000313" key="2">
    <source>
        <dbReference type="Proteomes" id="UP000322876"/>
    </source>
</evidence>
<comment type="caution">
    <text evidence="1">The sequence shown here is derived from an EMBL/GenBank/DDBJ whole genome shotgun (WGS) entry which is preliminary data.</text>
</comment>
<reference evidence="1 2" key="1">
    <citation type="submission" date="2019-06" db="EMBL/GenBank/DDBJ databases">
        <title>Genomic insights into carbon and energy metabolism of Deferribacter autotrophicus revealed new metabolic traits in the phylum Deferribacteres.</title>
        <authorList>
            <person name="Slobodkin A.I."/>
            <person name="Slobodkina G.B."/>
            <person name="Allioux M."/>
            <person name="Alain K."/>
            <person name="Jebbar M."/>
            <person name="Shadrin V."/>
            <person name="Kublanov I.V."/>
            <person name="Toshchakov S.V."/>
            <person name="Bonch-Osmolovskaya E.A."/>
        </authorList>
    </citation>
    <scope>NUCLEOTIDE SEQUENCE [LARGE SCALE GENOMIC DNA]</scope>
    <source>
        <strain evidence="1 2">SL50</strain>
    </source>
</reference>
<evidence type="ECO:0008006" key="3">
    <source>
        <dbReference type="Google" id="ProtNLM"/>
    </source>
</evidence>
<keyword evidence="2" id="KW-1185">Reference proteome</keyword>
<dbReference type="Proteomes" id="UP000322876">
    <property type="component" value="Unassembled WGS sequence"/>
</dbReference>
<organism evidence="1 2">
    <name type="scientific">Deferribacter autotrophicus</name>
    <dbReference type="NCBI Taxonomy" id="500465"/>
    <lineage>
        <taxon>Bacteria</taxon>
        <taxon>Pseudomonadati</taxon>
        <taxon>Deferribacterota</taxon>
        <taxon>Deferribacteres</taxon>
        <taxon>Deferribacterales</taxon>
        <taxon>Deferribacteraceae</taxon>
        <taxon>Deferribacter</taxon>
    </lineage>
</organism>
<dbReference type="EMBL" id="VFJB01000004">
    <property type="protein sequence ID" value="KAA0258537.1"/>
    <property type="molecule type" value="Genomic_DNA"/>
</dbReference>
<evidence type="ECO:0000313" key="1">
    <source>
        <dbReference type="EMBL" id="KAA0258537.1"/>
    </source>
</evidence>
<dbReference type="RefSeq" id="WP_149266093.1">
    <property type="nucleotide sequence ID" value="NZ_VFJB01000004.1"/>
</dbReference>
<accession>A0A5A8F3F1</accession>
<sequence>MPLLKFIGLLQKKYGEKIFLNYEGKLSLILQRIMEKEDMENEYLQILVNGKYTKDLSLHINQNDIITLYIIGGTGYPGG</sequence>
<dbReference type="OrthoDB" id="9974875at2"/>